<accession>A0A7X2IXW0</accession>
<proteinExistence type="predicted"/>
<feature type="transmembrane region" description="Helical" evidence="1">
    <location>
        <begin position="29"/>
        <end position="51"/>
    </location>
</feature>
<keyword evidence="1" id="KW-0812">Transmembrane</keyword>
<name>A0A7X2IXW0_9BACI</name>
<dbReference type="RefSeq" id="WP_154306953.1">
    <property type="nucleotide sequence ID" value="NZ_WKKI01000007.1"/>
</dbReference>
<feature type="transmembrane region" description="Helical" evidence="1">
    <location>
        <begin position="63"/>
        <end position="82"/>
    </location>
</feature>
<comment type="caution">
    <text evidence="2">The sequence shown here is derived from an EMBL/GenBank/DDBJ whole genome shotgun (WGS) entry which is preliminary data.</text>
</comment>
<dbReference type="Proteomes" id="UP000448867">
    <property type="component" value="Unassembled WGS sequence"/>
</dbReference>
<organism evidence="2 3">
    <name type="scientific">Metabacillus lacus</name>
    <dbReference type="NCBI Taxonomy" id="1983721"/>
    <lineage>
        <taxon>Bacteria</taxon>
        <taxon>Bacillati</taxon>
        <taxon>Bacillota</taxon>
        <taxon>Bacilli</taxon>
        <taxon>Bacillales</taxon>
        <taxon>Bacillaceae</taxon>
        <taxon>Metabacillus</taxon>
    </lineage>
</organism>
<keyword evidence="1" id="KW-1133">Transmembrane helix</keyword>
<gene>
    <name evidence="2" type="ORF">GJU40_06475</name>
</gene>
<dbReference type="AlphaFoldDB" id="A0A7X2IXW0"/>
<dbReference type="EMBL" id="WKKI01000007">
    <property type="protein sequence ID" value="MRX71820.1"/>
    <property type="molecule type" value="Genomic_DNA"/>
</dbReference>
<feature type="transmembrane region" description="Helical" evidence="1">
    <location>
        <begin position="88"/>
        <end position="109"/>
    </location>
</feature>
<dbReference type="OrthoDB" id="2314354at2"/>
<evidence type="ECO:0000313" key="3">
    <source>
        <dbReference type="Proteomes" id="UP000448867"/>
    </source>
</evidence>
<protein>
    <submittedName>
        <fullName evidence="2">DUF2178 domain-containing protein</fullName>
    </submittedName>
</protein>
<reference evidence="2 3" key="1">
    <citation type="submission" date="2019-11" db="EMBL/GenBank/DDBJ databases">
        <title>Bacillus lacus genome.</title>
        <authorList>
            <person name="Allen C.J."/>
            <person name="Newman J.D."/>
        </authorList>
    </citation>
    <scope>NUCLEOTIDE SEQUENCE [LARGE SCALE GENOMIC DNA]</scope>
    <source>
        <strain evidence="2 3">KCTC 33946</strain>
    </source>
</reference>
<keyword evidence="3" id="KW-1185">Reference proteome</keyword>
<sequence>MIQMMFDNLTTTLFSPLRAWVESSNGNWNMLIVIGFVLVFVGAGLIFLLRNKIGKEDERTNSIYLKSSLIMLSAIVLCDLIFPKEYMWQIFFLFKYSLAFIAAAIYLAIRYKKDFSS</sequence>
<evidence type="ECO:0000313" key="2">
    <source>
        <dbReference type="EMBL" id="MRX71820.1"/>
    </source>
</evidence>
<keyword evidence="1" id="KW-0472">Membrane</keyword>
<evidence type="ECO:0000256" key="1">
    <source>
        <dbReference type="SAM" id="Phobius"/>
    </source>
</evidence>